<name>A0ABS8UXA1_DATST</name>
<evidence type="ECO:0000313" key="1">
    <source>
        <dbReference type="EMBL" id="MCD9639064.1"/>
    </source>
</evidence>
<accession>A0ABS8UXA1</accession>
<comment type="caution">
    <text evidence="1">The sequence shown here is derived from an EMBL/GenBank/DDBJ whole genome shotgun (WGS) entry which is preliminary data.</text>
</comment>
<reference evidence="1 2" key="1">
    <citation type="journal article" date="2021" name="BMC Genomics">
        <title>Datura genome reveals duplications of psychoactive alkaloid biosynthetic genes and high mutation rate following tissue culture.</title>
        <authorList>
            <person name="Rajewski A."/>
            <person name="Carter-House D."/>
            <person name="Stajich J."/>
            <person name="Litt A."/>
        </authorList>
    </citation>
    <scope>NUCLEOTIDE SEQUENCE [LARGE SCALE GENOMIC DNA]</scope>
    <source>
        <strain evidence="1">AR-01</strain>
    </source>
</reference>
<evidence type="ECO:0000313" key="2">
    <source>
        <dbReference type="Proteomes" id="UP000823775"/>
    </source>
</evidence>
<proteinExistence type="predicted"/>
<organism evidence="1 2">
    <name type="scientific">Datura stramonium</name>
    <name type="common">Jimsonweed</name>
    <name type="synonym">Common thornapple</name>
    <dbReference type="NCBI Taxonomy" id="4076"/>
    <lineage>
        <taxon>Eukaryota</taxon>
        <taxon>Viridiplantae</taxon>
        <taxon>Streptophyta</taxon>
        <taxon>Embryophyta</taxon>
        <taxon>Tracheophyta</taxon>
        <taxon>Spermatophyta</taxon>
        <taxon>Magnoliopsida</taxon>
        <taxon>eudicotyledons</taxon>
        <taxon>Gunneridae</taxon>
        <taxon>Pentapetalae</taxon>
        <taxon>asterids</taxon>
        <taxon>lamiids</taxon>
        <taxon>Solanales</taxon>
        <taxon>Solanaceae</taxon>
        <taxon>Solanoideae</taxon>
        <taxon>Datureae</taxon>
        <taxon>Datura</taxon>
    </lineage>
</organism>
<keyword evidence="2" id="KW-1185">Reference proteome</keyword>
<gene>
    <name evidence="1" type="ORF">HAX54_023346</name>
</gene>
<dbReference type="EMBL" id="JACEIK010002835">
    <property type="protein sequence ID" value="MCD9639064.1"/>
    <property type="molecule type" value="Genomic_DNA"/>
</dbReference>
<dbReference type="Proteomes" id="UP000823775">
    <property type="component" value="Unassembled WGS sequence"/>
</dbReference>
<protein>
    <submittedName>
        <fullName evidence="1">Uncharacterized protein</fullName>
    </submittedName>
</protein>
<sequence length="144" mass="16205">MEGPELDRPSDGTLEETKIRGPTLLKDIWKFLPGKIVVLLFNSRNKTIGKYDRKLASFIGIIVRTPELMSLHINDWRGFDKGETNKLVEYVKDMINENLSNSRGSNEQPPRPIAWEGDVYFQLLGNEKTGYVRGLGLGATPSAL</sequence>